<feature type="transmembrane region" description="Helical" evidence="1">
    <location>
        <begin position="32"/>
        <end position="56"/>
    </location>
</feature>
<keyword evidence="2" id="KW-0934">Plastid</keyword>
<organism evidence="2">
    <name type="scientific">Teucrium mascatense</name>
    <dbReference type="NCBI Taxonomy" id="2172029"/>
    <lineage>
        <taxon>Eukaryota</taxon>
        <taxon>Viridiplantae</taxon>
        <taxon>Streptophyta</taxon>
        <taxon>Embryophyta</taxon>
        <taxon>Tracheophyta</taxon>
        <taxon>Spermatophyta</taxon>
        <taxon>Magnoliopsida</taxon>
        <taxon>eudicotyledons</taxon>
        <taxon>Gunneridae</taxon>
        <taxon>Pentapetalae</taxon>
        <taxon>asterids</taxon>
        <taxon>lamiids</taxon>
        <taxon>Lamiales</taxon>
        <taxon>Lamiaceae</taxon>
        <taxon>Ajugoideae</taxon>
        <taxon>Teucrieae</taxon>
        <taxon>Teucrium</taxon>
    </lineage>
</organism>
<evidence type="ECO:0000256" key="1">
    <source>
        <dbReference type="SAM" id="Phobius"/>
    </source>
</evidence>
<feature type="transmembrane region" description="Helical" evidence="1">
    <location>
        <begin position="167"/>
        <end position="188"/>
    </location>
</feature>
<keyword evidence="1" id="KW-0812">Transmembrane</keyword>
<dbReference type="GO" id="GO:0008137">
    <property type="term" value="F:NADH dehydrogenase (ubiquinone) activity"/>
    <property type="evidence" value="ECO:0007669"/>
    <property type="project" value="InterPro"/>
</dbReference>
<dbReference type="GO" id="GO:0003954">
    <property type="term" value="F:NADH dehydrogenase activity"/>
    <property type="evidence" value="ECO:0007669"/>
    <property type="project" value="TreeGrafter"/>
</dbReference>
<protein>
    <submittedName>
        <fullName evidence="2">NADH-plastoquinone oxidoreductase subunit 4</fullName>
    </submittedName>
</protein>
<dbReference type="PANTHER" id="PTHR43507">
    <property type="entry name" value="NADH-UBIQUINONE OXIDOREDUCTASE CHAIN 4"/>
    <property type="match status" value="1"/>
</dbReference>
<dbReference type="GeneID" id="41040586"/>
<keyword evidence="1" id="KW-0472">Membrane</keyword>
<dbReference type="InterPro" id="IPR003918">
    <property type="entry name" value="NADH_UbQ_OxRdtase"/>
</dbReference>
<name>A0A4Y6I5A8_9LAMI</name>
<reference evidence="2" key="1">
    <citation type="submission" date="2018-05" db="EMBL/GenBank/DDBJ databases">
        <authorList>
            <person name="Khan A."/>
            <person name="Khan A.L."/>
            <person name="Asaf S."/>
            <person name="Al-Harrasi A."/>
        </authorList>
    </citation>
    <scope>NUCLEOTIDE SEQUENCE</scope>
</reference>
<dbReference type="EMBL" id="MH325132">
    <property type="protein sequence ID" value="QDF64497.1"/>
    <property type="molecule type" value="Genomic_DNA"/>
</dbReference>
<geneLocation type="chloroplast" evidence="2"/>
<feature type="transmembrane region" description="Helical" evidence="1">
    <location>
        <begin position="6"/>
        <end position="25"/>
    </location>
</feature>
<feature type="transmembrane region" description="Helical" evidence="1">
    <location>
        <begin position="453"/>
        <end position="471"/>
    </location>
</feature>
<feature type="transmembrane region" description="Helical" evidence="1">
    <location>
        <begin position="76"/>
        <end position="101"/>
    </location>
</feature>
<dbReference type="GO" id="GO:0009507">
    <property type="term" value="C:chloroplast"/>
    <property type="evidence" value="ECO:0007669"/>
    <property type="project" value="TreeGrafter"/>
</dbReference>
<keyword evidence="1" id="KW-1133">Transmembrane helix</keyword>
<accession>A0A4Y6I5A8</accession>
<gene>
    <name evidence="2" type="primary">ndhD</name>
</gene>
<dbReference type="GO" id="GO:0015990">
    <property type="term" value="P:electron transport coupled proton transport"/>
    <property type="evidence" value="ECO:0007669"/>
    <property type="project" value="TreeGrafter"/>
</dbReference>
<dbReference type="GO" id="GO:0042773">
    <property type="term" value="P:ATP synthesis coupled electron transport"/>
    <property type="evidence" value="ECO:0007669"/>
    <property type="project" value="InterPro"/>
</dbReference>
<sequence>MNHFPCLTIIVVLPLFSGCLIFFLPHRGNRVIRWYTICMCILELLLTTYAFCYHFQSDDPLIQLMEDYTWINFLGFHWSLGIDGLSIGPILLTGFITTLATLAAWPVTRDYRLFHFLMLAMYSGQIGLFSSRDLFTFFPHVGVRINSRLSTCIHVGRKKTPVLRYKIYFVHGGGFYFSFNGSSGYRFIWFYRTNIKFRNINKSVLSRSPGNNILYWIFSCFCCQIANHTPTYMVTRYPWRGTLKYLYASSRNLIKNGSIWISSDKYGIISPRSFSIFSLVNNSRRNANNLCSFNISRSTKFKKKNSLFLCISYGFHNYRNWFYHGYGAQRSPFTNNLSWIYWCCAFFLGRNNLRKNTSCLSRRNGWNSYPNAKNIHDVQQLFDGLPCITRHEWFCCRINSLFWTNYKFKICFNDKTPNYFCNGNWNDINSYLFIIYVTSDVLWIQDLKWPKLLFFRFWAARVISFDLYFFARIRYWYVSRFRSFTIS</sequence>
<dbReference type="GO" id="GO:0048039">
    <property type="term" value="F:ubiquinone binding"/>
    <property type="evidence" value="ECO:0007669"/>
    <property type="project" value="TreeGrafter"/>
</dbReference>
<proteinExistence type="predicted"/>
<dbReference type="AlphaFoldDB" id="A0A4Y6I5A8"/>
<keyword evidence="2" id="KW-0150">Chloroplast</keyword>
<feature type="transmembrane region" description="Helical" evidence="1">
    <location>
        <begin position="113"/>
        <end position="131"/>
    </location>
</feature>
<dbReference type="PANTHER" id="PTHR43507:SF21">
    <property type="entry name" value="NAD(P)H-QUINONE OXIDOREDUCTASE CHAIN 4, CHLOROPLASTIC"/>
    <property type="match status" value="1"/>
</dbReference>
<evidence type="ECO:0000313" key="2">
    <source>
        <dbReference type="EMBL" id="QDF64497.1"/>
    </source>
</evidence>
<dbReference type="RefSeq" id="YP_009679141.1">
    <property type="nucleotide sequence ID" value="NC_044073.1"/>
</dbReference>